<evidence type="ECO:0000256" key="2">
    <source>
        <dbReference type="ARBA" id="ARBA00023015"/>
    </source>
</evidence>
<dbReference type="SMART" id="SM00422">
    <property type="entry name" value="HTH_MERR"/>
    <property type="match status" value="1"/>
</dbReference>
<evidence type="ECO:0000256" key="1">
    <source>
        <dbReference type="ARBA" id="ARBA00022491"/>
    </source>
</evidence>
<dbReference type="Gene3D" id="1.10.1240.10">
    <property type="entry name" value="Methionine synthase domain"/>
    <property type="match status" value="1"/>
</dbReference>
<dbReference type="InterPro" id="IPR000551">
    <property type="entry name" value="MerR-type_HTH_dom"/>
</dbReference>
<dbReference type="Gene3D" id="3.40.50.280">
    <property type="entry name" value="Cobalamin-binding domain"/>
    <property type="match status" value="1"/>
</dbReference>
<dbReference type="InterPro" id="IPR009061">
    <property type="entry name" value="DNA-bd_dom_put_sf"/>
</dbReference>
<dbReference type="EMBL" id="JBHSGP010000004">
    <property type="protein sequence ID" value="MFC4721066.1"/>
    <property type="molecule type" value="Genomic_DNA"/>
</dbReference>
<keyword evidence="1" id="KW-0678">Repressor</keyword>
<dbReference type="InterPro" id="IPR003759">
    <property type="entry name" value="Cbl-bd_cap"/>
</dbReference>
<dbReference type="Pfam" id="PF13411">
    <property type="entry name" value="MerR_1"/>
    <property type="match status" value="1"/>
</dbReference>
<organism evidence="6 7">
    <name type="scientific">Geojedonia litorea</name>
    <dbReference type="NCBI Taxonomy" id="1268269"/>
    <lineage>
        <taxon>Bacteria</taxon>
        <taxon>Pseudomonadati</taxon>
        <taxon>Bacteroidota</taxon>
        <taxon>Flavobacteriia</taxon>
        <taxon>Flavobacteriales</taxon>
        <taxon>Flavobacteriaceae</taxon>
        <taxon>Geojedonia</taxon>
    </lineage>
</organism>
<dbReference type="CDD" id="cd01104">
    <property type="entry name" value="HTH_MlrA-CarA"/>
    <property type="match status" value="1"/>
</dbReference>
<gene>
    <name evidence="6" type="ORF">ACFO5O_01930</name>
</gene>
<dbReference type="InterPro" id="IPR036594">
    <property type="entry name" value="Meth_synthase_dom"/>
</dbReference>
<keyword evidence="4" id="KW-0804">Transcription</keyword>
<keyword evidence="7" id="KW-1185">Reference proteome</keyword>
<dbReference type="Pfam" id="PF02607">
    <property type="entry name" value="B12-binding_2"/>
    <property type="match status" value="1"/>
</dbReference>
<sequence length="299" mass="34768">MNNIKSSFSIKDLENLTGIKAHTIRIWEKRYNLLEPERTDTNIRTYSLENLQKLLNVSYLNTNGYKISKIATFSKGDIISKVREIALQHHSEDHAVNSIKIAMLNFDSLLFYKVYTELAAQKTFRAIFYDVFLPLLSHIGILWQTSTITPAHEHFISTLIRQKILINIELVQQQHLNPSKKVFVLFLPDNEIHELGLMFIHYEIISKGYHSIFLGQSVPIDNLKELTTYYDDVTFISYFTVKPEKDQLLDYLKDFNHQIITLSSCEFWILGKMLKHIEQNKLPAGVSMFNSIENLVKAL</sequence>
<evidence type="ECO:0000256" key="4">
    <source>
        <dbReference type="ARBA" id="ARBA00023163"/>
    </source>
</evidence>
<comment type="caution">
    <text evidence="6">The sequence shown here is derived from an EMBL/GenBank/DDBJ whole genome shotgun (WGS) entry which is preliminary data.</text>
</comment>
<evidence type="ECO:0000259" key="5">
    <source>
        <dbReference type="PROSITE" id="PS50937"/>
    </source>
</evidence>
<dbReference type="Gene3D" id="1.10.1660.10">
    <property type="match status" value="1"/>
</dbReference>
<protein>
    <submittedName>
        <fullName evidence="6">MerR family transcriptional regulator</fullName>
    </submittedName>
</protein>
<accession>A0ABV9MYI0</accession>
<keyword evidence="3" id="KW-0238">DNA-binding</keyword>
<feature type="domain" description="HTH merR-type" evidence="5">
    <location>
        <begin position="7"/>
        <end position="76"/>
    </location>
</feature>
<dbReference type="PROSITE" id="PS50937">
    <property type="entry name" value="HTH_MERR_2"/>
    <property type="match status" value="1"/>
</dbReference>
<dbReference type="PANTHER" id="PTHR30204:SF69">
    <property type="entry name" value="MERR-FAMILY TRANSCRIPTIONAL REGULATOR"/>
    <property type="match status" value="1"/>
</dbReference>
<dbReference type="InterPro" id="IPR047057">
    <property type="entry name" value="MerR_fam"/>
</dbReference>
<dbReference type="Proteomes" id="UP001595953">
    <property type="component" value="Unassembled WGS sequence"/>
</dbReference>
<dbReference type="PANTHER" id="PTHR30204">
    <property type="entry name" value="REDOX-CYCLING DRUG-SENSING TRANSCRIPTIONAL ACTIVATOR SOXR"/>
    <property type="match status" value="1"/>
</dbReference>
<keyword evidence="2" id="KW-0805">Transcription regulation</keyword>
<dbReference type="SUPFAM" id="SSF46955">
    <property type="entry name" value="Putative DNA-binding domain"/>
    <property type="match status" value="1"/>
</dbReference>
<name>A0ABV9MYI0_9FLAO</name>
<proteinExistence type="predicted"/>
<evidence type="ECO:0000256" key="3">
    <source>
        <dbReference type="ARBA" id="ARBA00023125"/>
    </source>
</evidence>
<evidence type="ECO:0000313" key="7">
    <source>
        <dbReference type="Proteomes" id="UP001595953"/>
    </source>
</evidence>
<evidence type="ECO:0000313" key="6">
    <source>
        <dbReference type="EMBL" id="MFC4721066.1"/>
    </source>
</evidence>
<reference evidence="7" key="1">
    <citation type="journal article" date="2019" name="Int. J. Syst. Evol. Microbiol.">
        <title>The Global Catalogue of Microorganisms (GCM) 10K type strain sequencing project: providing services to taxonomists for standard genome sequencing and annotation.</title>
        <authorList>
            <consortium name="The Broad Institute Genomics Platform"/>
            <consortium name="The Broad Institute Genome Sequencing Center for Infectious Disease"/>
            <person name="Wu L."/>
            <person name="Ma J."/>
        </authorList>
    </citation>
    <scope>NUCLEOTIDE SEQUENCE [LARGE SCALE GENOMIC DNA]</scope>
    <source>
        <strain evidence="7">CCUG 63682</strain>
    </source>
</reference>
<dbReference type="RefSeq" id="WP_387960412.1">
    <property type="nucleotide sequence ID" value="NZ_JBHSGP010000004.1"/>
</dbReference>